<evidence type="ECO:0000313" key="2">
    <source>
        <dbReference type="EMBL" id="CAA9329036.1"/>
    </source>
</evidence>
<feature type="region of interest" description="Disordered" evidence="1">
    <location>
        <begin position="1"/>
        <end position="89"/>
    </location>
</feature>
<dbReference type="EMBL" id="CADCUB010000086">
    <property type="protein sequence ID" value="CAA9329036.1"/>
    <property type="molecule type" value="Genomic_DNA"/>
</dbReference>
<sequence>DERADPPGRPGGRRRRSAGLAGAGAVRPDRPRGVLPGEGRVDEGGQAHLRRLRGQGRVPGVRPGSGRALRHLGRDVRAGAPAPQARSGL</sequence>
<name>A0A6J4LBI6_9ACTN</name>
<reference evidence="2" key="1">
    <citation type="submission" date="2020-02" db="EMBL/GenBank/DDBJ databases">
        <authorList>
            <person name="Meier V. D."/>
        </authorList>
    </citation>
    <scope>NUCLEOTIDE SEQUENCE</scope>
    <source>
        <strain evidence="2">AVDCRST_MAG07</strain>
    </source>
</reference>
<proteinExistence type="predicted"/>
<organism evidence="2">
    <name type="scientific">uncultured Frankineae bacterium</name>
    <dbReference type="NCBI Taxonomy" id="437475"/>
    <lineage>
        <taxon>Bacteria</taxon>
        <taxon>Bacillati</taxon>
        <taxon>Actinomycetota</taxon>
        <taxon>Actinomycetes</taxon>
        <taxon>Frankiales</taxon>
        <taxon>environmental samples</taxon>
    </lineage>
</organism>
<accession>A0A6J4LBI6</accession>
<dbReference type="AlphaFoldDB" id="A0A6J4LBI6"/>
<feature type="non-terminal residue" evidence="2">
    <location>
        <position position="89"/>
    </location>
</feature>
<evidence type="ECO:0000256" key="1">
    <source>
        <dbReference type="SAM" id="MobiDB-lite"/>
    </source>
</evidence>
<protein>
    <submittedName>
        <fullName evidence="2">Transcription_WhiB</fullName>
    </submittedName>
</protein>
<gene>
    <name evidence="2" type="ORF">AVDCRST_MAG07-1687</name>
</gene>
<feature type="compositionally biased region" description="Low complexity" evidence="1">
    <location>
        <begin position="55"/>
        <end position="67"/>
    </location>
</feature>
<feature type="non-terminal residue" evidence="2">
    <location>
        <position position="1"/>
    </location>
</feature>